<feature type="compositionally biased region" description="Polar residues" evidence="1">
    <location>
        <begin position="116"/>
        <end position="127"/>
    </location>
</feature>
<dbReference type="Proteomes" id="UP001066276">
    <property type="component" value="Chromosome 1_1"/>
</dbReference>
<name>A0AAV7WL29_PLEWA</name>
<comment type="caution">
    <text evidence="2">The sequence shown here is derived from an EMBL/GenBank/DDBJ whole genome shotgun (WGS) entry which is preliminary data.</text>
</comment>
<keyword evidence="3" id="KW-1185">Reference proteome</keyword>
<dbReference type="EMBL" id="JANPWB010000001">
    <property type="protein sequence ID" value="KAJ1212679.1"/>
    <property type="molecule type" value="Genomic_DNA"/>
</dbReference>
<reference evidence="2" key="1">
    <citation type="journal article" date="2022" name="bioRxiv">
        <title>Sequencing and chromosome-scale assembly of the giantPleurodeles waltlgenome.</title>
        <authorList>
            <person name="Brown T."/>
            <person name="Elewa A."/>
            <person name="Iarovenko S."/>
            <person name="Subramanian E."/>
            <person name="Araus A.J."/>
            <person name="Petzold A."/>
            <person name="Susuki M."/>
            <person name="Suzuki K.-i.T."/>
            <person name="Hayashi T."/>
            <person name="Toyoda A."/>
            <person name="Oliveira C."/>
            <person name="Osipova E."/>
            <person name="Leigh N.D."/>
            <person name="Simon A."/>
            <person name="Yun M.H."/>
        </authorList>
    </citation>
    <scope>NUCLEOTIDE SEQUENCE</scope>
    <source>
        <strain evidence="2">20211129_DDA</strain>
        <tissue evidence="2">Liver</tissue>
    </source>
</reference>
<organism evidence="2 3">
    <name type="scientific">Pleurodeles waltl</name>
    <name type="common">Iberian ribbed newt</name>
    <dbReference type="NCBI Taxonomy" id="8319"/>
    <lineage>
        <taxon>Eukaryota</taxon>
        <taxon>Metazoa</taxon>
        <taxon>Chordata</taxon>
        <taxon>Craniata</taxon>
        <taxon>Vertebrata</taxon>
        <taxon>Euteleostomi</taxon>
        <taxon>Amphibia</taxon>
        <taxon>Batrachia</taxon>
        <taxon>Caudata</taxon>
        <taxon>Salamandroidea</taxon>
        <taxon>Salamandridae</taxon>
        <taxon>Pleurodelinae</taxon>
        <taxon>Pleurodeles</taxon>
    </lineage>
</organism>
<accession>A0AAV7WL29</accession>
<proteinExistence type="predicted"/>
<evidence type="ECO:0000256" key="1">
    <source>
        <dbReference type="SAM" id="MobiDB-lite"/>
    </source>
</evidence>
<evidence type="ECO:0000313" key="2">
    <source>
        <dbReference type="EMBL" id="KAJ1212679.1"/>
    </source>
</evidence>
<sequence length="127" mass="14020">MSEIERTRSSQKQALAVNDPRCTAGKCDGASMQEPLRANSPVARYQPKAQLFPGGHHVRWESFPNDANIGVLKPAWSACARRMNKPKGISWVDADGRSILWREGAGARRRMPPTPGSLSVSVNRPHF</sequence>
<dbReference type="AlphaFoldDB" id="A0AAV7WL29"/>
<gene>
    <name evidence="2" type="ORF">NDU88_000334</name>
</gene>
<evidence type="ECO:0000313" key="3">
    <source>
        <dbReference type="Proteomes" id="UP001066276"/>
    </source>
</evidence>
<feature type="region of interest" description="Disordered" evidence="1">
    <location>
        <begin position="104"/>
        <end position="127"/>
    </location>
</feature>
<protein>
    <submittedName>
        <fullName evidence="2">Uncharacterized protein</fullName>
    </submittedName>
</protein>